<feature type="domain" description="Aminomethyltransferase C-terminal" evidence="9">
    <location>
        <begin position="274"/>
        <end position="351"/>
    </location>
</feature>
<keyword evidence="4 10" id="KW-0808">Transferase</keyword>
<dbReference type="InterPro" id="IPR029043">
    <property type="entry name" value="GcvT/YgfZ_C"/>
</dbReference>
<sequence>MKTTALYDKHLALNAKMIEYAGFNMPVSYTGIIEEHLAVRQGMGIFDVSHMGEFLIDGKESLNFVNYLVTNTVPLDTSKVTYALMCDEKGFVVDDLLVYVIKPEQVLLVVNAGNIEKDFAWVEKQSQAFDVKVRNVSENYSQIAIQGPDAIDAVKDILNHDVHQLTFMTYAVVPYKQGYVICSRTGYTGEDGFEIYAEHELIQPLWDLAIEKGAIPCGLGARDTLRFEANLPLYDHEISESINPVEAGLNFAIKLEKDFIGRDALVQYKENPKRKVVGLELLERNIPRHGYEVYHNDQLIGHITTGYLLPNVEKPLAYALIDIEHSAIGTELYVQIRKNQVLAKVRNKKFYTKNYKK</sequence>
<evidence type="ECO:0000313" key="10">
    <source>
        <dbReference type="EMBL" id="MDI6452267.1"/>
    </source>
</evidence>
<dbReference type="InterPro" id="IPR006223">
    <property type="entry name" value="GcvT"/>
</dbReference>
<accession>A0AAW6U2Y4</accession>
<keyword evidence="3" id="KW-0032">Aminotransferase</keyword>
<dbReference type="Pfam" id="PF08669">
    <property type="entry name" value="GCV_T_C"/>
    <property type="match status" value="1"/>
</dbReference>
<dbReference type="SUPFAM" id="SSF101790">
    <property type="entry name" value="Aminomethyltransferase beta-barrel domain"/>
    <property type="match status" value="1"/>
</dbReference>
<comment type="caution">
    <text evidence="10">The sequence shown here is derived from an EMBL/GenBank/DDBJ whole genome shotgun (WGS) entry which is preliminary data.</text>
</comment>
<dbReference type="Gene3D" id="3.30.1360.120">
    <property type="entry name" value="Probable tRNA modification gtpase trme, domain 1"/>
    <property type="match status" value="1"/>
</dbReference>
<dbReference type="Gene3D" id="2.40.30.110">
    <property type="entry name" value="Aminomethyltransferase beta-barrel domains"/>
    <property type="match status" value="1"/>
</dbReference>
<feature type="domain" description="GCVT N-terminal" evidence="8">
    <location>
        <begin position="6"/>
        <end position="257"/>
    </location>
</feature>
<dbReference type="GO" id="GO:0008483">
    <property type="term" value="F:transaminase activity"/>
    <property type="evidence" value="ECO:0007669"/>
    <property type="project" value="UniProtKB-KW"/>
</dbReference>
<evidence type="ECO:0000256" key="4">
    <source>
        <dbReference type="ARBA" id="ARBA00022679"/>
    </source>
</evidence>
<gene>
    <name evidence="10" type="primary">gcvT</name>
    <name evidence="10" type="ORF">QJ521_01715</name>
</gene>
<dbReference type="InterPro" id="IPR013977">
    <property type="entry name" value="GcvT_C"/>
</dbReference>
<organism evidence="10 11">
    <name type="scientific">Peloplasma aerotolerans</name>
    <dbReference type="NCBI Taxonomy" id="3044389"/>
    <lineage>
        <taxon>Bacteria</taxon>
        <taxon>Bacillati</taxon>
        <taxon>Mycoplasmatota</taxon>
        <taxon>Mollicutes</taxon>
        <taxon>Acholeplasmatales</taxon>
        <taxon>Acholeplasmataceae</taxon>
        <taxon>Peloplasma</taxon>
    </lineage>
</organism>
<dbReference type="NCBIfam" id="NF001567">
    <property type="entry name" value="PRK00389.1"/>
    <property type="match status" value="1"/>
</dbReference>
<dbReference type="GO" id="GO:0006546">
    <property type="term" value="P:glycine catabolic process"/>
    <property type="evidence" value="ECO:0007669"/>
    <property type="project" value="InterPro"/>
</dbReference>
<evidence type="ECO:0000256" key="2">
    <source>
        <dbReference type="ARBA" id="ARBA00012616"/>
    </source>
</evidence>
<comment type="similarity">
    <text evidence="1">Belongs to the GcvT family.</text>
</comment>
<comment type="catalytic activity">
    <reaction evidence="6">
        <text>N(6)-[(R)-S(8)-aminomethyldihydrolipoyl]-L-lysyl-[protein] + (6S)-5,6,7,8-tetrahydrofolate = N(6)-[(R)-dihydrolipoyl]-L-lysyl-[protein] + (6R)-5,10-methylene-5,6,7,8-tetrahydrofolate + NH4(+)</text>
        <dbReference type="Rhea" id="RHEA:16945"/>
        <dbReference type="Rhea" id="RHEA-COMP:10475"/>
        <dbReference type="Rhea" id="RHEA-COMP:10492"/>
        <dbReference type="ChEBI" id="CHEBI:15636"/>
        <dbReference type="ChEBI" id="CHEBI:28938"/>
        <dbReference type="ChEBI" id="CHEBI:57453"/>
        <dbReference type="ChEBI" id="CHEBI:83100"/>
        <dbReference type="ChEBI" id="CHEBI:83143"/>
        <dbReference type="EC" id="2.1.2.10"/>
    </reaction>
</comment>
<dbReference type="InterPro" id="IPR027266">
    <property type="entry name" value="TrmE/GcvT-like"/>
</dbReference>
<dbReference type="PANTHER" id="PTHR43757:SF2">
    <property type="entry name" value="AMINOMETHYLTRANSFERASE, MITOCHONDRIAL"/>
    <property type="match status" value="1"/>
</dbReference>
<dbReference type="PIRSF" id="PIRSF006487">
    <property type="entry name" value="GcvT"/>
    <property type="match status" value="1"/>
</dbReference>
<evidence type="ECO:0000256" key="5">
    <source>
        <dbReference type="ARBA" id="ARBA00031395"/>
    </source>
</evidence>
<evidence type="ECO:0000313" key="11">
    <source>
        <dbReference type="Proteomes" id="UP001431532"/>
    </source>
</evidence>
<reference evidence="10" key="1">
    <citation type="submission" date="2023-05" db="EMBL/GenBank/DDBJ databases">
        <title>Mariniplasma microaerophilum sp. nov., a novel anaerobic mollicute isolated from terrestrial mud volcano, Taman Peninsula, Russia.</title>
        <authorList>
            <person name="Khomyakova M.A."/>
            <person name="Merkel A.Y."/>
            <person name="Slobodkin A.I."/>
        </authorList>
    </citation>
    <scope>NUCLEOTIDE SEQUENCE</scope>
    <source>
        <strain evidence="10">M4Ah</strain>
    </source>
</reference>
<dbReference type="InterPro" id="IPR006222">
    <property type="entry name" value="GCVT_N"/>
</dbReference>
<evidence type="ECO:0000259" key="9">
    <source>
        <dbReference type="Pfam" id="PF08669"/>
    </source>
</evidence>
<dbReference type="Pfam" id="PF01571">
    <property type="entry name" value="GCV_T"/>
    <property type="match status" value="1"/>
</dbReference>
<evidence type="ECO:0000256" key="3">
    <source>
        <dbReference type="ARBA" id="ARBA00022576"/>
    </source>
</evidence>
<dbReference type="NCBIfam" id="TIGR00528">
    <property type="entry name" value="gcvT"/>
    <property type="match status" value="1"/>
</dbReference>
<dbReference type="InterPro" id="IPR028896">
    <property type="entry name" value="GcvT/YgfZ/DmdA"/>
</dbReference>
<feature type="binding site" evidence="7">
    <location>
        <position position="194"/>
    </location>
    <ligand>
        <name>substrate</name>
    </ligand>
</feature>
<dbReference type="Gene3D" id="3.30.70.1400">
    <property type="entry name" value="Aminomethyltransferase beta-barrel domains"/>
    <property type="match status" value="1"/>
</dbReference>
<keyword evidence="11" id="KW-1185">Reference proteome</keyword>
<dbReference type="FunFam" id="3.30.70.1400:FF:000001">
    <property type="entry name" value="Aminomethyltransferase"/>
    <property type="match status" value="1"/>
</dbReference>
<name>A0AAW6U2Y4_9MOLU</name>
<dbReference type="EC" id="2.1.2.10" evidence="2"/>
<dbReference type="PANTHER" id="PTHR43757">
    <property type="entry name" value="AMINOMETHYLTRANSFERASE"/>
    <property type="match status" value="1"/>
</dbReference>
<dbReference type="Gene3D" id="4.10.1250.10">
    <property type="entry name" value="Aminomethyltransferase fragment"/>
    <property type="match status" value="1"/>
</dbReference>
<dbReference type="RefSeq" id="WP_282838682.1">
    <property type="nucleotide sequence ID" value="NZ_JASCXW010000003.1"/>
</dbReference>
<dbReference type="GO" id="GO:0004047">
    <property type="term" value="F:aminomethyltransferase activity"/>
    <property type="evidence" value="ECO:0007669"/>
    <property type="project" value="UniProtKB-EC"/>
</dbReference>
<dbReference type="EMBL" id="JASCXW010000003">
    <property type="protein sequence ID" value="MDI6452267.1"/>
    <property type="molecule type" value="Genomic_DNA"/>
</dbReference>
<evidence type="ECO:0000256" key="6">
    <source>
        <dbReference type="ARBA" id="ARBA00047665"/>
    </source>
</evidence>
<dbReference type="GO" id="GO:0005829">
    <property type="term" value="C:cytosol"/>
    <property type="evidence" value="ECO:0007669"/>
    <property type="project" value="TreeGrafter"/>
</dbReference>
<dbReference type="GO" id="GO:0005960">
    <property type="term" value="C:glycine cleavage complex"/>
    <property type="evidence" value="ECO:0007669"/>
    <property type="project" value="InterPro"/>
</dbReference>
<evidence type="ECO:0000259" key="8">
    <source>
        <dbReference type="Pfam" id="PF01571"/>
    </source>
</evidence>
<evidence type="ECO:0000256" key="1">
    <source>
        <dbReference type="ARBA" id="ARBA00008609"/>
    </source>
</evidence>
<evidence type="ECO:0000256" key="7">
    <source>
        <dbReference type="PIRSR" id="PIRSR006487-1"/>
    </source>
</evidence>
<dbReference type="SUPFAM" id="SSF103025">
    <property type="entry name" value="Folate-binding domain"/>
    <property type="match status" value="1"/>
</dbReference>
<dbReference type="Proteomes" id="UP001431532">
    <property type="component" value="Unassembled WGS sequence"/>
</dbReference>
<proteinExistence type="inferred from homology"/>
<dbReference type="AlphaFoldDB" id="A0AAW6U2Y4"/>
<protein>
    <recommendedName>
        <fullName evidence="2">aminomethyltransferase</fullName>
        <ecNumber evidence="2">2.1.2.10</ecNumber>
    </recommendedName>
    <alternativeName>
        <fullName evidence="5">Glycine cleavage system T protein</fullName>
    </alternativeName>
</protein>